<dbReference type="Proteomes" id="UP001156905">
    <property type="component" value="Unassembled WGS sequence"/>
</dbReference>
<dbReference type="InterPro" id="IPR040704">
    <property type="entry name" value="HEPN_AbiU2"/>
</dbReference>
<proteinExistence type="predicted"/>
<sequence length="229" mass="25723">MTEHHTAERIKQRNIDAMGEALGTQYSALWQELAVLHLYWAEYKELFGTKPSRIDLMNQAAPAFFHMLQEELWDSRLMHLARITDSPKSLGKDNLTIRNLPGLIDDAALKAKITTLVDQALGATKFCRDWRNRHIGHIDLALATGAPATPLAPASRKQVNDALKAIADVMNALDAHYFDSETGYDRPIRINGALAFLFVLNDGIKAHEAHDKRIEAGEYRIEDLKPDDV</sequence>
<reference evidence="3" key="1">
    <citation type="journal article" date="2019" name="Int. J. Syst. Evol. Microbiol.">
        <title>The Global Catalogue of Microorganisms (GCM) 10K type strain sequencing project: providing services to taxonomists for standard genome sequencing and annotation.</title>
        <authorList>
            <consortium name="The Broad Institute Genomics Platform"/>
            <consortium name="The Broad Institute Genome Sequencing Center for Infectious Disease"/>
            <person name="Wu L."/>
            <person name="Ma J."/>
        </authorList>
    </citation>
    <scope>NUCLEOTIDE SEQUENCE [LARGE SCALE GENOMIC DNA]</scope>
    <source>
        <strain evidence="3">NBRC 102520</strain>
    </source>
</reference>
<organism evidence="2 3">
    <name type="scientific">Bradyrhizobium iriomotense</name>
    <dbReference type="NCBI Taxonomy" id="441950"/>
    <lineage>
        <taxon>Bacteria</taxon>
        <taxon>Pseudomonadati</taxon>
        <taxon>Pseudomonadota</taxon>
        <taxon>Alphaproteobacteria</taxon>
        <taxon>Hyphomicrobiales</taxon>
        <taxon>Nitrobacteraceae</taxon>
        <taxon>Bradyrhizobium</taxon>
    </lineage>
</organism>
<protein>
    <recommendedName>
        <fullName evidence="1">HEPN AbiU2-like domain-containing protein</fullName>
    </recommendedName>
</protein>
<keyword evidence="3" id="KW-1185">Reference proteome</keyword>
<gene>
    <name evidence="2" type="ORF">GCM10007857_76030</name>
</gene>
<dbReference type="EMBL" id="BSOW01000039">
    <property type="protein sequence ID" value="GLR90887.1"/>
    <property type="molecule type" value="Genomic_DNA"/>
</dbReference>
<dbReference type="Pfam" id="PF18734">
    <property type="entry name" value="HEPN_AbiU2"/>
    <property type="match status" value="1"/>
</dbReference>
<evidence type="ECO:0000259" key="1">
    <source>
        <dbReference type="Pfam" id="PF18734"/>
    </source>
</evidence>
<name>A0ABQ6BFE4_9BRAD</name>
<comment type="caution">
    <text evidence="2">The sequence shown here is derived from an EMBL/GenBank/DDBJ whole genome shotgun (WGS) entry which is preliminary data.</text>
</comment>
<dbReference type="RefSeq" id="WP_284273953.1">
    <property type="nucleotide sequence ID" value="NZ_BSOW01000039.1"/>
</dbReference>
<evidence type="ECO:0000313" key="3">
    <source>
        <dbReference type="Proteomes" id="UP001156905"/>
    </source>
</evidence>
<evidence type="ECO:0000313" key="2">
    <source>
        <dbReference type="EMBL" id="GLR90887.1"/>
    </source>
</evidence>
<accession>A0ABQ6BFE4</accession>
<feature type="domain" description="HEPN AbiU2-like" evidence="1">
    <location>
        <begin position="20"/>
        <end position="186"/>
    </location>
</feature>